<evidence type="ECO:0000256" key="5">
    <source>
        <dbReference type="ARBA" id="ARBA00022833"/>
    </source>
</evidence>
<evidence type="ECO:0000256" key="2">
    <source>
        <dbReference type="ARBA" id="ARBA00006676"/>
    </source>
</evidence>
<keyword evidence="4 7" id="KW-0378">Hydrolase</keyword>
<dbReference type="EC" id="3.5.4.4" evidence="7"/>
<dbReference type="Pfam" id="PF00962">
    <property type="entry name" value="A_deaminase"/>
    <property type="match status" value="1"/>
</dbReference>
<keyword evidence="5" id="KW-0862">Zinc</keyword>
<organism evidence="7 8">
    <name type="scientific">Tenggerimyces flavus</name>
    <dbReference type="NCBI Taxonomy" id="1708749"/>
    <lineage>
        <taxon>Bacteria</taxon>
        <taxon>Bacillati</taxon>
        <taxon>Actinomycetota</taxon>
        <taxon>Actinomycetes</taxon>
        <taxon>Propionibacteriales</taxon>
        <taxon>Nocardioidaceae</taxon>
        <taxon>Tenggerimyces</taxon>
    </lineage>
</organism>
<dbReference type="GO" id="GO:0016787">
    <property type="term" value="F:hydrolase activity"/>
    <property type="evidence" value="ECO:0007669"/>
    <property type="project" value="UniProtKB-KW"/>
</dbReference>
<gene>
    <name evidence="7" type="primary">add</name>
    <name evidence="7" type="ORF">ACFOUW_03070</name>
</gene>
<dbReference type="NCBIfam" id="TIGR01430">
    <property type="entry name" value="aden_deam"/>
    <property type="match status" value="1"/>
</dbReference>
<keyword evidence="8" id="KW-1185">Reference proteome</keyword>
<accession>A0ABV7Y6N4</accession>
<dbReference type="RefSeq" id="WP_205120360.1">
    <property type="nucleotide sequence ID" value="NZ_JAFBCM010000001.1"/>
</dbReference>
<dbReference type="Proteomes" id="UP001595699">
    <property type="component" value="Unassembled WGS sequence"/>
</dbReference>
<sequence>MSFITDLPKVELHLHLVGSASPATVLELSRRHPDAGLPQTLAELEAFYAFRDFPHFIEVYGLVSALVRTGDDIVALLDGLARDAAASNVRYAEVTVTPSSHHLAGIAPEETIDALNRGRKIALDQHRVHLNWIFDIAGGLGQDLAWETVNYALRYRPEGLVALGLAGLEVGVGRAQFARQFGVAREAGLHSIVHAGEVTGPSTVWSALNDLGAERIGHGIGSVSDPRLLDHLREHQIPLEVCPTSNVCTRATQSWAQHPLPRLLDHGVPVTLATDDPGMFATTLNREYELAAETFGFSNAELAAIARTGIEAALCEPELKQRLREELAAVNP</sequence>
<protein>
    <submittedName>
        <fullName evidence="7">Adenosine deaminase</fullName>
        <ecNumber evidence="7">3.5.4.4</ecNumber>
    </submittedName>
</protein>
<keyword evidence="3" id="KW-0479">Metal-binding</keyword>
<name>A0ABV7Y6N4_9ACTN</name>
<dbReference type="InterPro" id="IPR001365">
    <property type="entry name" value="A_deaminase_dom"/>
</dbReference>
<evidence type="ECO:0000259" key="6">
    <source>
        <dbReference type="Pfam" id="PF00962"/>
    </source>
</evidence>
<comment type="cofactor">
    <cofactor evidence="1">
        <name>Zn(2+)</name>
        <dbReference type="ChEBI" id="CHEBI:29105"/>
    </cofactor>
</comment>
<comment type="similarity">
    <text evidence="2">Belongs to the metallo-dependent hydrolases superfamily. Adenosine and AMP deaminases family.</text>
</comment>
<dbReference type="PANTHER" id="PTHR43114:SF6">
    <property type="entry name" value="ADENINE DEAMINASE"/>
    <property type="match status" value="1"/>
</dbReference>
<evidence type="ECO:0000313" key="7">
    <source>
        <dbReference type="EMBL" id="MFC3759803.1"/>
    </source>
</evidence>
<evidence type="ECO:0000256" key="4">
    <source>
        <dbReference type="ARBA" id="ARBA00022801"/>
    </source>
</evidence>
<dbReference type="PANTHER" id="PTHR43114">
    <property type="entry name" value="ADENINE DEAMINASE"/>
    <property type="match status" value="1"/>
</dbReference>
<dbReference type="EMBL" id="JBHRZH010000004">
    <property type="protein sequence ID" value="MFC3759803.1"/>
    <property type="molecule type" value="Genomic_DNA"/>
</dbReference>
<dbReference type="InterPro" id="IPR032466">
    <property type="entry name" value="Metal_Hydrolase"/>
</dbReference>
<dbReference type="Gene3D" id="3.20.20.140">
    <property type="entry name" value="Metal-dependent hydrolases"/>
    <property type="match status" value="1"/>
</dbReference>
<feature type="domain" description="Adenosine deaminase" evidence="6">
    <location>
        <begin position="8"/>
        <end position="329"/>
    </location>
</feature>
<evidence type="ECO:0000256" key="1">
    <source>
        <dbReference type="ARBA" id="ARBA00001947"/>
    </source>
</evidence>
<evidence type="ECO:0000256" key="3">
    <source>
        <dbReference type="ARBA" id="ARBA00022723"/>
    </source>
</evidence>
<comment type="caution">
    <text evidence="7">The sequence shown here is derived from an EMBL/GenBank/DDBJ whole genome shotgun (WGS) entry which is preliminary data.</text>
</comment>
<dbReference type="InterPro" id="IPR006330">
    <property type="entry name" value="Ado/ade_deaminase"/>
</dbReference>
<dbReference type="SUPFAM" id="SSF51556">
    <property type="entry name" value="Metallo-dependent hydrolases"/>
    <property type="match status" value="1"/>
</dbReference>
<evidence type="ECO:0000313" key="8">
    <source>
        <dbReference type="Proteomes" id="UP001595699"/>
    </source>
</evidence>
<reference evidence="8" key="1">
    <citation type="journal article" date="2019" name="Int. J. Syst. Evol. Microbiol.">
        <title>The Global Catalogue of Microorganisms (GCM) 10K type strain sequencing project: providing services to taxonomists for standard genome sequencing and annotation.</title>
        <authorList>
            <consortium name="The Broad Institute Genomics Platform"/>
            <consortium name="The Broad Institute Genome Sequencing Center for Infectious Disease"/>
            <person name="Wu L."/>
            <person name="Ma J."/>
        </authorList>
    </citation>
    <scope>NUCLEOTIDE SEQUENCE [LARGE SCALE GENOMIC DNA]</scope>
    <source>
        <strain evidence="8">CGMCC 4.7241</strain>
    </source>
</reference>
<proteinExistence type="inferred from homology"/>